<proteinExistence type="predicted"/>
<dbReference type="RefSeq" id="XP_001742443.1">
    <property type="nucleotide sequence ID" value="XM_001742391.1"/>
</dbReference>
<feature type="signal peptide" evidence="1">
    <location>
        <begin position="1"/>
        <end position="20"/>
    </location>
</feature>
<dbReference type="EMBL" id="CH991543">
    <property type="protein sequence ID" value="EDQ92681.1"/>
    <property type="molecule type" value="Genomic_DNA"/>
</dbReference>
<evidence type="ECO:0008006" key="4">
    <source>
        <dbReference type="Google" id="ProtNLM"/>
    </source>
</evidence>
<dbReference type="GeneID" id="5887829"/>
<name>A9UQY8_MONBE</name>
<protein>
    <recommendedName>
        <fullName evidence="4">Endonuclease/exonuclease/phosphatase domain-containing protein</fullName>
    </recommendedName>
</protein>
<evidence type="ECO:0000313" key="2">
    <source>
        <dbReference type="EMBL" id="EDQ92681.1"/>
    </source>
</evidence>
<keyword evidence="3" id="KW-1185">Reference proteome</keyword>
<reference evidence="2 3" key="1">
    <citation type="journal article" date="2008" name="Nature">
        <title>The genome of the choanoflagellate Monosiga brevicollis and the origin of metazoans.</title>
        <authorList>
            <consortium name="JGI Sequencing"/>
            <person name="King N."/>
            <person name="Westbrook M.J."/>
            <person name="Young S.L."/>
            <person name="Kuo A."/>
            <person name="Abedin M."/>
            <person name="Chapman J."/>
            <person name="Fairclough S."/>
            <person name="Hellsten U."/>
            <person name="Isogai Y."/>
            <person name="Letunic I."/>
            <person name="Marr M."/>
            <person name="Pincus D."/>
            <person name="Putnam N."/>
            <person name="Rokas A."/>
            <person name="Wright K.J."/>
            <person name="Zuzow R."/>
            <person name="Dirks W."/>
            <person name="Good M."/>
            <person name="Goodstein D."/>
            <person name="Lemons D."/>
            <person name="Li W."/>
            <person name="Lyons J.B."/>
            <person name="Morris A."/>
            <person name="Nichols S."/>
            <person name="Richter D.J."/>
            <person name="Salamov A."/>
            <person name="Bork P."/>
            <person name="Lim W.A."/>
            <person name="Manning G."/>
            <person name="Miller W.T."/>
            <person name="McGinnis W."/>
            <person name="Shapiro H."/>
            <person name="Tjian R."/>
            <person name="Grigoriev I.V."/>
            <person name="Rokhsar D."/>
        </authorList>
    </citation>
    <scope>NUCLEOTIDE SEQUENCE [LARGE SCALE GENOMIC DNA]</scope>
    <source>
        <strain evidence="3">MX1 / ATCC 50154</strain>
    </source>
</reference>
<dbReference type="AlphaFoldDB" id="A9UQY8"/>
<dbReference type="Gene3D" id="3.40.50.1110">
    <property type="entry name" value="SGNH hydrolase"/>
    <property type="match status" value="1"/>
</dbReference>
<evidence type="ECO:0000256" key="1">
    <source>
        <dbReference type="SAM" id="SignalP"/>
    </source>
</evidence>
<gene>
    <name evidence="2" type="ORF">MONBRDRAFT_31047</name>
</gene>
<keyword evidence="1" id="KW-0732">Signal</keyword>
<organism evidence="2 3">
    <name type="scientific">Monosiga brevicollis</name>
    <name type="common">Choanoflagellate</name>
    <dbReference type="NCBI Taxonomy" id="81824"/>
    <lineage>
        <taxon>Eukaryota</taxon>
        <taxon>Choanoflagellata</taxon>
        <taxon>Craspedida</taxon>
        <taxon>Salpingoecidae</taxon>
        <taxon>Monosiga</taxon>
    </lineage>
</organism>
<dbReference type="InParanoid" id="A9UQY8"/>
<feature type="non-terminal residue" evidence="2">
    <location>
        <position position="192"/>
    </location>
</feature>
<dbReference type="KEGG" id="mbr:MONBRDRAFT_31047"/>
<accession>A9UQY8</accession>
<evidence type="ECO:0000313" key="3">
    <source>
        <dbReference type="Proteomes" id="UP000001357"/>
    </source>
</evidence>
<dbReference type="Proteomes" id="UP000001357">
    <property type="component" value="Unassembled WGS sequence"/>
</dbReference>
<feature type="chain" id="PRO_5002744816" description="Endonuclease/exonuclease/phosphatase domain-containing protein" evidence="1">
    <location>
        <begin position="21"/>
        <end position="192"/>
    </location>
</feature>
<sequence>MALRGCLLLGLALCSSHVYADDTILFVGNSLTYTHDLPNVCAPPPFPSPRMRLNPTRFPGLSTVQVSSSTYGGATLKLHATDPSNYTAQTPIRTIETIRSQHWDLVVLQEQSSGWDVLCDPEAHGYGRPIFDNTGHFTGTYRLYPSILVDEAHQAGAKVMFFSAFEHNYESDDYWLSRNKAAEACYTWTAAY</sequence>
<dbReference type="InterPro" id="IPR036514">
    <property type="entry name" value="SGNH_hydro_sf"/>
</dbReference>